<evidence type="ECO:0000313" key="1">
    <source>
        <dbReference type="EMBL" id="MDQ0494668.1"/>
    </source>
</evidence>
<accession>A0ABU0KZ12</accession>
<sequence length="390" mass="43554">MYSKIVAINDAWVKPGMDHQVLDADSRYYGGVSDDENGIAWPNHSVGTPATMAIWAAALVNPNSIYYRNEDVLIRLELAAQYMLRVQHEDGSISPGWTNFHSPPDTAFVVVGYAQVYQLLVGSDWLELRRVTDAMRLFLEQTIPVMLTGGCHTPNHRWVLCAALGFLHELFDLPEALVRAEAWMAEGLDGTPDGKWTERSNGIYNAVSDIMLIHAARLLNHPELLEPVRRNLHMMVYLVHPDGEVVTEYSGRQDFGVKLNLSSYLLPYAMLATEDEDVIFEAMAVAAIQVSEGPVDCMTQISFVFGREGKFTCGEYRLVNETVQCWTGGTARYESGNAWFELTGTAMEHKATSVRGAAHPMDCYTLLVNWMAPFNKTISIRMSPLPVSEV</sequence>
<dbReference type="SUPFAM" id="SSF48239">
    <property type="entry name" value="Terpenoid cyclases/Protein prenyltransferases"/>
    <property type="match status" value="1"/>
</dbReference>
<protein>
    <submittedName>
        <fullName evidence="1">Uncharacterized protein</fullName>
    </submittedName>
</protein>
<dbReference type="InterPro" id="IPR008930">
    <property type="entry name" value="Terpenoid_cyclase/PrenylTrfase"/>
</dbReference>
<organism evidence="1 2">
    <name type="scientific">Paenibacillus brasilensis</name>
    <dbReference type="NCBI Taxonomy" id="128574"/>
    <lineage>
        <taxon>Bacteria</taxon>
        <taxon>Bacillati</taxon>
        <taxon>Bacillota</taxon>
        <taxon>Bacilli</taxon>
        <taxon>Bacillales</taxon>
        <taxon>Paenibacillaceae</taxon>
        <taxon>Paenibacillus</taxon>
    </lineage>
</organism>
<keyword evidence="2" id="KW-1185">Reference proteome</keyword>
<dbReference type="Proteomes" id="UP001242811">
    <property type="component" value="Unassembled WGS sequence"/>
</dbReference>
<dbReference type="EMBL" id="JAUSWA010000015">
    <property type="protein sequence ID" value="MDQ0494668.1"/>
    <property type="molecule type" value="Genomic_DNA"/>
</dbReference>
<name>A0ABU0KZ12_9BACL</name>
<comment type="caution">
    <text evidence="1">The sequence shown here is derived from an EMBL/GenBank/DDBJ whole genome shotgun (WGS) entry which is preliminary data.</text>
</comment>
<dbReference type="RefSeq" id="WP_152381275.1">
    <property type="nucleotide sequence ID" value="NZ_CP045298.1"/>
</dbReference>
<evidence type="ECO:0000313" key="2">
    <source>
        <dbReference type="Proteomes" id="UP001242811"/>
    </source>
</evidence>
<gene>
    <name evidence="1" type="ORF">QOZ95_002834</name>
</gene>
<proteinExistence type="predicted"/>
<reference evidence="1 2" key="1">
    <citation type="submission" date="2023-07" db="EMBL/GenBank/DDBJ databases">
        <title>Genomic Encyclopedia of Type Strains, Phase IV (KMG-IV): sequencing the most valuable type-strain genomes for metagenomic binning, comparative biology and taxonomic classification.</title>
        <authorList>
            <person name="Goeker M."/>
        </authorList>
    </citation>
    <scope>NUCLEOTIDE SEQUENCE [LARGE SCALE GENOMIC DNA]</scope>
    <source>
        <strain evidence="1 2">DSM 14914</strain>
    </source>
</reference>